<dbReference type="RefSeq" id="WP_057799390.1">
    <property type="nucleotide sequence ID" value="NZ_BJZZ01000014.1"/>
</dbReference>
<keyword evidence="1" id="KW-0690">Ribosome biogenesis</keyword>
<evidence type="ECO:0000256" key="5">
    <source>
        <dbReference type="ARBA" id="ARBA00044503"/>
    </source>
</evidence>
<comment type="similarity">
    <text evidence="5">Belongs to the Prp family.</text>
</comment>
<keyword evidence="2" id="KW-0645">Protease</keyword>
<dbReference type="PANTHER" id="PTHR39178:SF1">
    <property type="entry name" value="RIBOSOMAL-PROCESSING CYSTEINE PROTEASE PRP"/>
    <property type="match status" value="1"/>
</dbReference>
<dbReference type="GO" id="GO:0006508">
    <property type="term" value="P:proteolysis"/>
    <property type="evidence" value="ECO:0007669"/>
    <property type="project" value="UniProtKB-KW"/>
</dbReference>
<dbReference type="CDD" id="cd16332">
    <property type="entry name" value="Prp-like"/>
    <property type="match status" value="1"/>
</dbReference>
<protein>
    <recommendedName>
        <fullName evidence="6">Ribosomal processing cysteine protease Prp</fullName>
    </recommendedName>
</protein>
<evidence type="ECO:0000256" key="3">
    <source>
        <dbReference type="ARBA" id="ARBA00022801"/>
    </source>
</evidence>
<evidence type="ECO:0000256" key="6">
    <source>
        <dbReference type="ARBA" id="ARBA00044538"/>
    </source>
</evidence>
<keyword evidence="3" id="KW-0378">Hydrolase</keyword>
<evidence type="ECO:0000313" key="7">
    <source>
        <dbReference type="EMBL" id="KRO25190.1"/>
    </source>
</evidence>
<dbReference type="Proteomes" id="UP000051249">
    <property type="component" value="Unassembled WGS sequence"/>
</dbReference>
<dbReference type="GO" id="GO:0042254">
    <property type="term" value="P:ribosome biogenesis"/>
    <property type="evidence" value="ECO:0007669"/>
    <property type="project" value="UniProtKB-KW"/>
</dbReference>
<sequence>MIQAWISKQDGQINGFKLTGHANSGEYGQDIVCAAISVLSINTVNSIEKLTPISPKVVSNNQEGGYMEVSVPDAMSPEAEQKVQLILSSFELGMKDISQSYGEYINLN</sequence>
<comment type="caution">
    <text evidence="7">The sequence shown here is derived from an EMBL/GenBank/DDBJ whole genome shotgun (WGS) entry which is preliminary data.</text>
</comment>
<dbReference type="SUPFAM" id="SSF118010">
    <property type="entry name" value="TM1457-like"/>
    <property type="match status" value="1"/>
</dbReference>
<dbReference type="AlphaFoldDB" id="A0A0R2NHC3"/>
<keyword evidence="4" id="KW-0788">Thiol protease</keyword>
<evidence type="ECO:0000313" key="8">
    <source>
        <dbReference type="Proteomes" id="UP000051249"/>
    </source>
</evidence>
<dbReference type="GO" id="GO:0008234">
    <property type="term" value="F:cysteine-type peptidase activity"/>
    <property type="evidence" value="ECO:0007669"/>
    <property type="project" value="UniProtKB-KW"/>
</dbReference>
<accession>A0A0R2NHC3</accession>
<dbReference type="InterPro" id="IPR036764">
    <property type="entry name" value="Peptidase_Prp_sf"/>
</dbReference>
<dbReference type="PATRIC" id="fig|480391.4.peg.421"/>
<dbReference type="InterPro" id="IPR007422">
    <property type="entry name" value="Peptidase_Prp"/>
</dbReference>
<gene>
    <name evidence="7" type="ORF">IV88_GL000417</name>
</gene>
<evidence type="ECO:0000256" key="1">
    <source>
        <dbReference type="ARBA" id="ARBA00022517"/>
    </source>
</evidence>
<dbReference type="EMBL" id="JQCQ01000015">
    <property type="protein sequence ID" value="KRO25190.1"/>
    <property type="molecule type" value="Genomic_DNA"/>
</dbReference>
<evidence type="ECO:0000256" key="4">
    <source>
        <dbReference type="ARBA" id="ARBA00022807"/>
    </source>
</evidence>
<dbReference type="PANTHER" id="PTHR39178">
    <property type="entry name" value="HYPOTHETICAL RIBOSOME-ASSOCIATED PROTEIN"/>
    <property type="match status" value="1"/>
</dbReference>
<reference evidence="7 8" key="1">
    <citation type="journal article" date="2015" name="Genome Announc.">
        <title>Expanding the biotechnology potential of lactobacilli through comparative genomics of 213 strains and associated genera.</title>
        <authorList>
            <person name="Sun Z."/>
            <person name="Harris H.M."/>
            <person name="McCann A."/>
            <person name="Guo C."/>
            <person name="Argimon S."/>
            <person name="Zhang W."/>
            <person name="Yang X."/>
            <person name="Jeffery I.B."/>
            <person name="Cooney J.C."/>
            <person name="Kagawa T.F."/>
            <person name="Liu W."/>
            <person name="Song Y."/>
            <person name="Salvetti E."/>
            <person name="Wrobel A."/>
            <person name="Rasinkangas P."/>
            <person name="Parkhill J."/>
            <person name="Rea M.C."/>
            <person name="O'Sullivan O."/>
            <person name="Ritari J."/>
            <person name="Douillard F.P."/>
            <person name="Paul Ross R."/>
            <person name="Yang R."/>
            <person name="Briner A.E."/>
            <person name="Felis G.E."/>
            <person name="de Vos W.M."/>
            <person name="Barrangou R."/>
            <person name="Klaenhammer T.R."/>
            <person name="Caufield P.W."/>
            <person name="Cui Y."/>
            <person name="Zhang H."/>
            <person name="O'Toole P.W."/>
        </authorList>
    </citation>
    <scope>NUCLEOTIDE SEQUENCE [LARGE SCALE GENOMIC DNA]</scope>
    <source>
        <strain evidence="7 8">DSM 23026</strain>
    </source>
</reference>
<name>A0A0R2NHC3_9LACO</name>
<proteinExistence type="inferred from homology"/>
<dbReference type="Pfam" id="PF04327">
    <property type="entry name" value="Peptidase_Prp"/>
    <property type="match status" value="1"/>
</dbReference>
<organism evidence="7 8">
    <name type="scientific">Pediococcus argentinicus</name>
    <dbReference type="NCBI Taxonomy" id="480391"/>
    <lineage>
        <taxon>Bacteria</taxon>
        <taxon>Bacillati</taxon>
        <taxon>Bacillota</taxon>
        <taxon>Bacilli</taxon>
        <taxon>Lactobacillales</taxon>
        <taxon>Lactobacillaceae</taxon>
        <taxon>Pediococcus</taxon>
    </lineage>
</organism>
<dbReference type="OrthoDB" id="48998at2"/>
<keyword evidence="8" id="KW-1185">Reference proteome</keyword>
<dbReference type="Gene3D" id="3.30.70.1490">
    <property type="entry name" value="Cysteine protease Prp"/>
    <property type="match status" value="1"/>
</dbReference>
<evidence type="ECO:0000256" key="2">
    <source>
        <dbReference type="ARBA" id="ARBA00022670"/>
    </source>
</evidence>